<keyword evidence="4" id="KW-1185">Reference proteome</keyword>
<dbReference type="GO" id="GO:0004867">
    <property type="term" value="F:serine-type endopeptidase inhibitor activity"/>
    <property type="evidence" value="ECO:0007669"/>
    <property type="project" value="InterPro"/>
</dbReference>
<dbReference type="PANTHER" id="PTHR11461">
    <property type="entry name" value="SERINE PROTEASE INHIBITOR, SERPIN"/>
    <property type="match status" value="1"/>
</dbReference>
<evidence type="ECO:0000259" key="2">
    <source>
        <dbReference type="Pfam" id="PF00079"/>
    </source>
</evidence>
<sequence length="252" mass="27841">MSGINTLLQTLIGTRLPTVMGPSFASTLPVLSIMNDYSDENFSNGHEQKGSLTHIILYKNEVTSQTTHCKNHGPPTIDQQPNRCRFVPVEARGIDRGQGLQPRVLSVGDELNTFSSEVVPVVFADGSPSGGPRLSFATGVWIDKSLSFTDSYKQVVDNVYKAASNQVDFQTKVIGAFDGFKVLGLPYKQGEDKRRFSMYFFLPDAKDGLPALVEKMGSESGFLDRHLPRQKVEVGDLRIPRFKISFGFETSN</sequence>
<dbReference type="GO" id="GO:0005615">
    <property type="term" value="C:extracellular space"/>
    <property type="evidence" value="ECO:0007669"/>
    <property type="project" value="InterPro"/>
</dbReference>
<dbReference type="Proteomes" id="UP001168877">
    <property type="component" value="Unassembled WGS sequence"/>
</dbReference>
<reference evidence="3" key="2">
    <citation type="submission" date="2023-06" db="EMBL/GenBank/DDBJ databases">
        <authorList>
            <person name="Swenson N.G."/>
            <person name="Wegrzyn J.L."/>
            <person name="Mcevoy S.L."/>
        </authorList>
    </citation>
    <scope>NUCLEOTIDE SEQUENCE</scope>
    <source>
        <strain evidence="3">NS2018</strain>
        <tissue evidence="3">Leaf</tissue>
    </source>
</reference>
<name>A0AA39VFI4_ACESA</name>
<dbReference type="InterPro" id="IPR000215">
    <property type="entry name" value="Serpin_fam"/>
</dbReference>
<dbReference type="Pfam" id="PF00079">
    <property type="entry name" value="Serpin"/>
    <property type="match status" value="1"/>
</dbReference>
<proteinExistence type="inferred from homology"/>
<gene>
    <name evidence="3" type="ORF">LWI29_013890</name>
</gene>
<dbReference type="PANTHER" id="PTHR11461:SF211">
    <property type="entry name" value="GH10112P-RELATED"/>
    <property type="match status" value="1"/>
</dbReference>
<evidence type="ECO:0000256" key="1">
    <source>
        <dbReference type="ARBA" id="ARBA00009500"/>
    </source>
</evidence>
<evidence type="ECO:0000313" key="4">
    <source>
        <dbReference type="Proteomes" id="UP001168877"/>
    </source>
</evidence>
<protein>
    <recommendedName>
        <fullName evidence="2">Serpin domain-containing protein</fullName>
    </recommendedName>
</protein>
<comment type="similarity">
    <text evidence="1">Belongs to the serpin family.</text>
</comment>
<feature type="domain" description="Serpin" evidence="2">
    <location>
        <begin position="178"/>
        <end position="249"/>
    </location>
</feature>
<dbReference type="AlphaFoldDB" id="A0AA39VFI4"/>
<dbReference type="Gene3D" id="2.30.39.10">
    <property type="entry name" value="Alpha-1-antitrypsin, domain 1"/>
    <property type="match status" value="1"/>
</dbReference>
<dbReference type="SUPFAM" id="SSF56574">
    <property type="entry name" value="Serpins"/>
    <property type="match status" value="1"/>
</dbReference>
<dbReference type="InterPro" id="IPR036186">
    <property type="entry name" value="Serpin_sf"/>
</dbReference>
<comment type="caution">
    <text evidence="3">The sequence shown here is derived from an EMBL/GenBank/DDBJ whole genome shotgun (WGS) entry which is preliminary data.</text>
</comment>
<evidence type="ECO:0000313" key="3">
    <source>
        <dbReference type="EMBL" id="KAK0576223.1"/>
    </source>
</evidence>
<reference evidence="3" key="1">
    <citation type="journal article" date="2022" name="Plant J.">
        <title>Strategies of tolerance reflected in two North American maple genomes.</title>
        <authorList>
            <person name="McEvoy S.L."/>
            <person name="Sezen U.U."/>
            <person name="Trouern-Trend A."/>
            <person name="McMahon S.M."/>
            <person name="Schaberg P.G."/>
            <person name="Yang J."/>
            <person name="Wegrzyn J.L."/>
            <person name="Swenson N.G."/>
        </authorList>
    </citation>
    <scope>NUCLEOTIDE SEQUENCE</scope>
    <source>
        <strain evidence="3">NS2018</strain>
    </source>
</reference>
<dbReference type="InterPro" id="IPR042185">
    <property type="entry name" value="Serpin_sf_2"/>
</dbReference>
<organism evidence="3 4">
    <name type="scientific">Acer saccharum</name>
    <name type="common">Sugar maple</name>
    <dbReference type="NCBI Taxonomy" id="4024"/>
    <lineage>
        <taxon>Eukaryota</taxon>
        <taxon>Viridiplantae</taxon>
        <taxon>Streptophyta</taxon>
        <taxon>Embryophyta</taxon>
        <taxon>Tracheophyta</taxon>
        <taxon>Spermatophyta</taxon>
        <taxon>Magnoliopsida</taxon>
        <taxon>eudicotyledons</taxon>
        <taxon>Gunneridae</taxon>
        <taxon>Pentapetalae</taxon>
        <taxon>rosids</taxon>
        <taxon>malvids</taxon>
        <taxon>Sapindales</taxon>
        <taxon>Sapindaceae</taxon>
        <taxon>Hippocastanoideae</taxon>
        <taxon>Acereae</taxon>
        <taxon>Acer</taxon>
    </lineage>
</organism>
<accession>A0AA39VFI4</accession>
<dbReference type="EMBL" id="JAUESC010000386">
    <property type="protein sequence ID" value="KAK0576223.1"/>
    <property type="molecule type" value="Genomic_DNA"/>
</dbReference>
<dbReference type="InterPro" id="IPR023796">
    <property type="entry name" value="Serpin_dom"/>
</dbReference>